<dbReference type="InterPro" id="IPR009057">
    <property type="entry name" value="Homeodomain-like_sf"/>
</dbReference>
<dbReference type="Gene3D" id="1.10.10.60">
    <property type="entry name" value="Homeodomain-like"/>
    <property type="match status" value="1"/>
</dbReference>
<dbReference type="PRINTS" id="PR00032">
    <property type="entry name" value="HTHARAC"/>
</dbReference>
<gene>
    <name evidence="5" type="ORF">NK718_18510</name>
</gene>
<dbReference type="InterPro" id="IPR020449">
    <property type="entry name" value="Tscrpt_reg_AraC-type_HTH"/>
</dbReference>
<dbReference type="PROSITE" id="PS01124">
    <property type="entry name" value="HTH_ARAC_FAMILY_2"/>
    <property type="match status" value="1"/>
</dbReference>
<evidence type="ECO:0000259" key="4">
    <source>
        <dbReference type="PROSITE" id="PS01124"/>
    </source>
</evidence>
<keyword evidence="3" id="KW-0804">Transcription</keyword>
<dbReference type="Pfam" id="PF12833">
    <property type="entry name" value="HTH_18"/>
    <property type="match status" value="1"/>
</dbReference>
<dbReference type="RefSeq" id="WP_254745359.1">
    <property type="nucleotide sequence ID" value="NZ_JANCLU010000022.1"/>
</dbReference>
<proteinExistence type="predicted"/>
<keyword evidence="1" id="KW-0805">Transcription regulation</keyword>
<comment type="caution">
    <text evidence="5">The sequence shown here is derived from an EMBL/GenBank/DDBJ whole genome shotgun (WGS) entry which is preliminary data.</text>
</comment>
<protein>
    <submittedName>
        <fullName evidence="5">Helix-turn-helix domain-containing protein</fullName>
    </submittedName>
</protein>
<dbReference type="PANTHER" id="PTHR46796">
    <property type="entry name" value="HTH-TYPE TRANSCRIPTIONAL ACTIVATOR RHAS-RELATED"/>
    <property type="match status" value="1"/>
</dbReference>
<dbReference type="EMBL" id="JANCLU010000022">
    <property type="protein sequence ID" value="MCP8940523.1"/>
    <property type="molecule type" value="Genomic_DNA"/>
</dbReference>
<dbReference type="PANTHER" id="PTHR46796:SF12">
    <property type="entry name" value="HTH-TYPE DNA-BINDING TRANSCRIPTIONAL ACTIVATOR EUTR"/>
    <property type="match status" value="1"/>
</dbReference>
<organism evidence="5 6">
    <name type="scientific">Alsobacter ponti</name>
    <dbReference type="NCBI Taxonomy" id="2962936"/>
    <lineage>
        <taxon>Bacteria</taxon>
        <taxon>Pseudomonadati</taxon>
        <taxon>Pseudomonadota</taxon>
        <taxon>Alphaproteobacteria</taxon>
        <taxon>Hyphomicrobiales</taxon>
        <taxon>Alsobacteraceae</taxon>
        <taxon>Alsobacter</taxon>
    </lineage>
</organism>
<dbReference type="PROSITE" id="PS00041">
    <property type="entry name" value="HTH_ARAC_FAMILY_1"/>
    <property type="match status" value="1"/>
</dbReference>
<dbReference type="Proteomes" id="UP001205890">
    <property type="component" value="Unassembled WGS sequence"/>
</dbReference>
<evidence type="ECO:0000256" key="3">
    <source>
        <dbReference type="ARBA" id="ARBA00023163"/>
    </source>
</evidence>
<sequence>MFERQPVPDWAGCPIERFRTSDLEEVRARLLSLLPSIVNIEPLSSDFLCDIDTLRLGGVTLIRGLGVARRLTRGQNDDWAVVASLDARVSVDFGAMQLVTDRSYAILCPPSRADCVFEAGEFLWARIDGAALKATVETIFGEEAWATVRREPRLMPFARCHFARLASAAFAAFSTPIHEPRAVPRLMALYDELMLAETAALVAGPTTQSSRLPNRAVERAIAFMEAHYGEEIGSAQVAAAAGASVRMLQYAFRTALDTTPTAFLKTIRLDKAREALSRPGCEESVTEVALACGFNHLGEFSRAYARRFGEAPSETRRRRG</sequence>
<keyword evidence="2" id="KW-0238">DNA-binding</keyword>
<evidence type="ECO:0000313" key="5">
    <source>
        <dbReference type="EMBL" id="MCP8940523.1"/>
    </source>
</evidence>
<evidence type="ECO:0000256" key="2">
    <source>
        <dbReference type="ARBA" id="ARBA00023125"/>
    </source>
</evidence>
<dbReference type="SMART" id="SM00342">
    <property type="entry name" value="HTH_ARAC"/>
    <property type="match status" value="1"/>
</dbReference>
<feature type="domain" description="HTH araC/xylS-type" evidence="4">
    <location>
        <begin position="218"/>
        <end position="318"/>
    </location>
</feature>
<dbReference type="InterPro" id="IPR050204">
    <property type="entry name" value="AraC_XylS_family_regulators"/>
</dbReference>
<keyword evidence="6" id="KW-1185">Reference proteome</keyword>
<accession>A0ABT1LI17</accession>
<evidence type="ECO:0000256" key="1">
    <source>
        <dbReference type="ARBA" id="ARBA00023015"/>
    </source>
</evidence>
<dbReference type="InterPro" id="IPR018060">
    <property type="entry name" value="HTH_AraC"/>
</dbReference>
<dbReference type="InterPro" id="IPR018062">
    <property type="entry name" value="HTH_AraC-typ_CS"/>
</dbReference>
<reference evidence="5 6" key="1">
    <citation type="submission" date="2022-07" db="EMBL/GenBank/DDBJ databases">
        <authorList>
            <person name="Li W.-J."/>
            <person name="Deng Q.-Q."/>
        </authorList>
    </citation>
    <scope>NUCLEOTIDE SEQUENCE [LARGE SCALE GENOMIC DNA]</scope>
    <source>
        <strain evidence="5 6">SYSU M60028</strain>
    </source>
</reference>
<name>A0ABT1LI17_9HYPH</name>
<dbReference type="SUPFAM" id="SSF46689">
    <property type="entry name" value="Homeodomain-like"/>
    <property type="match status" value="2"/>
</dbReference>
<evidence type="ECO:0000313" key="6">
    <source>
        <dbReference type="Proteomes" id="UP001205890"/>
    </source>
</evidence>